<dbReference type="InterPro" id="IPR019606">
    <property type="entry name" value="GerMN"/>
</dbReference>
<evidence type="ECO:0000313" key="2">
    <source>
        <dbReference type="EMBL" id="NEN07051.1"/>
    </source>
</evidence>
<keyword evidence="3" id="KW-1185">Reference proteome</keyword>
<dbReference type="InterPro" id="IPR059026">
    <property type="entry name" value="LpqB_N"/>
</dbReference>
<dbReference type="AlphaFoldDB" id="A0A6L9Y081"/>
<organism evidence="2 3">
    <name type="scientific">Leifsonia tongyongensis</name>
    <dbReference type="NCBI Taxonomy" id="1268043"/>
    <lineage>
        <taxon>Bacteria</taxon>
        <taxon>Bacillati</taxon>
        <taxon>Actinomycetota</taxon>
        <taxon>Actinomycetes</taxon>
        <taxon>Micrococcales</taxon>
        <taxon>Microbacteriaceae</taxon>
        <taxon>Leifsonia</taxon>
    </lineage>
</organism>
<evidence type="ECO:0000313" key="3">
    <source>
        <dbReference type="Proteomes" id="UP000474967"/>
    </source>
</evidence>
<gene>
    <name evidence="2" type="ORF">G3T36_14395</name>
</gene>
<sequence>MLTAFAAALAGCASIPDSGPVRQGAPIAQRNDTLDLDFNPSPPAKGATQDQIVHGFIDAASSPKNDFNVARQYLTAAMSSSWNPNESVTVDQGTGRLYNQLSNGPAAARWQVDVTPVANVDSVGAYHGVSSTAPVSLRYDLVKVDGEWRISVAPNGVVIDDPTFRAVYAPQTLYFYNASFTYLVPDLRWFPSRVGNAATRVTNAVLAGPAKWLVGAVASAFPPGTQLALPSVTISNGRADVDLSSQAGQADALTLQRMKFQLQQSLGSIVQSVQLSIEGTTQSVEDLSAANTPIQDPQVDNHALVYRGGQFGLLTATGVEDIPGISPKVAALHPTSVSLTAGHDSAVALAQGHVYLVRKADAAAKRVDARPGLIAPALDNYGYAWSVPADRPGALVAIGADGVQKAIKTNWPNATQIVSLEVSRDGTRVIAVLQSGASYSLVASGIVRAQGNLPASLTEPIELGLGTGRPLAATWISQLNVAVLSNTGEDNTAIALQQIGGTLNSTGGPANGSTIVGASGLSSYLVLTADGSLQAPTGTGWQAQTDKLGALGTQLGQPQ</sequence>
<dbReference type="SMART" id="SM00909">
    <property type="entry name" value="Germane"/>
    <property type="match status" value="1"/>
</dbReference>
<protein>
    <recommendedName>
        <fullName evidence="1">GerMN domain-containing protein</fullName>
    </recommendedName>
</protein>
<reference evidence="2 3" key="1">
    <citation type="journal article" date="2014" name="J. Microbiol.">
        <title>Diaminobutyricibacter tongyongensis gen. nov., sp. nov. and Homoserinibacter gongjuensis gen. nov., sp. nov. belong to the family Microbacteriaceae.</title>
        <authorList>
            <person name="Kim S.J."/>
            <person name="Ahn J.H."/>
            <person name="Weon H.Y."/>
            <person name="Hamada M."/>
            <person name="Suzuki K."/>
            <person name="Kwon S.W."/>
        </authorList>
    </citation>
    <scope>NUCLEOTIDE SEQUENCE [LARGE SCALE GENOMIC DNA]</scope>
    <source>
        <strain evidence="2 3">NBRC 108724</strain>
    </source>
</reference>
<dbReference type="Pfam" id="PF10646">
    <property type="entry name" value="Germane"/>
    <property type="match status" value="1"/>
</dbReference>
<comment type="caution">
    <text evidence="2">The sequence shown here is derived from an EMBL/GenBank/DDBJ whole genome shotgun (WGS) entry which is preliminary data.</text>
</comment>
<name>A0A6L9Y081_9MICO</name>
<accession>A0A6L9Y081</accession>
<proteinExistence type="predicted"/>
<dbReference type="Pfam" id="PF25976">
    <property type="entry name" value="LpqB_N"/>
    <property type="match status" value="1"/>
</dbReference>
<evidence type="ECO:0000259" key="1">
    <source>
        <dbReference type="SMART" id="SM00909"/>
    </source>
</evidence>
<dbReference type="Proteomes" id="UP000474967">
    <property type="component" value="Unassembled WGS sequence"/>
</dbReference>
<feature type="domain" description="GerMN" evidence="1">
    <location>
        <begin position="198"/>
        <end position="286"/>
    </location>
</feature>
<dbReference type="EMBL" id="JAAGWY010000003">
    <property type="protein sequence ID" value="NEN07051.1"/>
    <property type="molecule type" value="Genomic_DNA"/>
</dbReference>